<dbReference type="InterPro" id="IPR027787">
    <property type="entry name" value="Alpha/beta-hydrolase_catalytic"/>
</dbReference>
<dbReference type="Pfam" id="PF10081">
    <property type="entry name" value="Abhydrolase_9"/>
    <property type="match status" value="1"/>
</dbReference>
<evidence type="ECO:0000259" key="1">
    <source>
        <dbReference type="Pfam" id="PF10081"/>
    </source>
</evidence>
<accession>A0A2N6SYJ1</accession>
<evidence type="ECO:0000259" key="2">
    <source>
        <dbReference type="Pfam" id="PF15420"/>
    </source>
</evidence>
<dbReference type="InterPro" id="IPR027788">
    <property type="entry name" value="Alpha/beta-hydrolase_N_dom"/>
</dbReference>
<dbReference type="Pfam" id="PF15420">
    <property type="entry name" value="Abhydrolase_9_N"/>
    <property type="match status" value="1"/>
</dbReference>
<organism evidence="3 4">
    <name type="scientific">Corynebacterium xerosis</name>
    <dbReference type="NCBI Taxonomy" id="1725"/>
    <lineage>
        <taxon>Bacteria</taxon>
        <taxon>Bacillati</taxon>
        <taxon>Actinomycetota</taxon>
        <taxon>Actinomycetes</taxon>
        <taxon>Mycobacteriales</taxon>
        <taxon>Corynebacteriaceae</taxon>
        <taxon>Corynebacterium</taxon>
    </lineage>
</organism>
<evidence type="ECO:0000313" key="4">
    <source>
        <dbReference type="Proteomes" id="UP000235363"/>
    </source>
</evidence>
<dbReference type="EMBL" id="PNHF01000015">
    <property type="protein sequence ID" value="PMC62124.1"/>
    <property type="molecule type" value="Genomic_DNA"/>
</dbReference>
<name>A0A2N6SYJ1_9CORY</name>
<comment type="caution">
    <text evidence="3">The sequence shown here is derived from an EMBL/GenBank/DDBJ whole genome shotgun (WGS) entry which is preliminary data.</text>
</comment>
<reference evidence="3 4" key="1">
    <citation type="submission" date="2017-09" db="EMBL/GenBank/DDBJ databases">
        <title>Bacterial strain isolated from the female urinary microbiota.</title>
        <authorList>
            <person name="Thomas-White K."/>
            <person name="Kumar N."/>
            <person name="Forster S."/>
            <person name="Putonti C."/>
            <person name="Lawley T."/>
            <person name="Wolfe A.J."/>
        </authorList>
    </citation>
    <scope>NUCLEOTIDE SEQUENCE [LARGE SCALE GENOMIC DNA]</scope>
    <source>
        <strain evidence="3 4">UMB0908</strain>
    </source>
</reference>
<dbReference type="RefSeq" id="WP_102212997.1">
    <property type="nucleotide sequence ID" value="NZ_PNHF01000015.1"/>
</dbReference>
<sequence length="610" mass="67296">MEFVRALKPLTRLRVARRREAAAREVARVASATLPIARRSRPWRGIPSNPGLVGAEIASWAAFAPSLMPRPWASTAMVSFGAQVTGHVVGVAVGYGFRLADARLRRTKLGRFAPSVRTERLIALSWHGSMTAATAWVWWRSIQHQQTVGALVGMDALSSARAQFGGTAMASGAYLATQGLTFAAEFAFDRLRRVLRPWVPRGVAPVTAGIVVGGGLGLAVDKLLVRRSIERVYRNAHRVNMRVMPGRMQPWEPERSGSPWSLEPWHALGAQGRSVVADGPRARDIAAVTKRGRHEVMEPIRVYAGKVRGRSLKFQTELIVRELHRTGAFRRDHLIVHVTTGTGWISPWGLMAVEFLTAGNCAQVGLQYSDLPSPVAWLADHETPPAAGRALFSRIREEWERLPEGDRPKLIIAGESLGGFGGNGAFDDAADMLASVDGALWTGTPQFTPIWKELTRTRDAGSPEIAPVIDGGRHIRFATRPQELWETFGGEPLGEWEHPRVAYLQHASDPIVWWDYPLAWRRPDWLRERLGRDVSSAVRWFPVVTFLQVLIDGLVSVDVGDGHGHRYEAESLPAWAAILGFELDDDGAGAAGVRFKRIAKWARRNLPPKA</sequence>
<gene>
    <name evidence="3" type="ORF">CJ204_07280</name>
</gene>
<evidence type="ECO:0000313" key="3">
    <source>
        <dbReference type="EMBL" id="PMC62124.1"/>
    </source>
</evidence>
<protein>
    <recommendedName>
        <fullName evidence="5">Alpha/beta-hydrolase catalytic domain-containing protein</fullName>
    </recommendedName>
</protein>
<dbReference type="AlphaFoldDB" id="A0A2N6SYJ1"/>
<evidence type="ECO:0008006" key="5">
    <source>
        <dbReference type="Google" id="ProtNLM"/>
    </source>
</evidence>
<proteinExistence type="predicted"/>
<feature type="domain" description="Alpha/beta-hydrolase catalytic" evidence="1">
    <location>
        <begin position="300"/>
        <end position="580"/>
    </location>
</feature>
<dbReference type="STRING" id="1725.WU86_01595"/>
<dbReference type="Proteomes" id="UP000235363">
    <property type="component" value="Unassembled WGS sequence"/>
</dbReference>
<feature type="domain" description="Alpha/beta-hydrolase N-terminal" evidence="2">
    <location>
        <begin position="63"/>
        <end position="280"/>
    </location>
</feature>